<evidence type="ECO:0000259" key="6">
    <source>
        <dbReference type="Pfam" id="PF01555"/>
    </source>
</evidence>
<dbReference type="PRINTS" id="PR00508">
    <property type="entry name" value="S21N4MTFRASE"/>
</dbReference>
<reference evidence="7 8" key="1">
    <citation type="submission" date="2024-02" db="EMBL/GenBank/DDBJ databases">
        <title>Full genome sequence of Nocardioides kribbensis.</title>
        <authorList>
            <person name="Poletto B.L."/>
            <person name="Silva G."/>
            <person name="Galante D."/>
            <person name="Campos K.R."/>
            <person name="Santos M.B.N."/>
            <person name="Sacchi C.T."/>
        </authorList>
    </citation>
    <scope>NUCLEOTIDE SEQUENCE [LARGE SCALE GENOMIC DNA]</scope>
    <source>
        <strain evidence="7 8">O4R</strain>
    </source>
</reference>
<keyword evidence="2 7" id="KW-0489">Methyltransferase</keyword>
<gene>
    <name evidence="7" type="ORF">V6R90_10665</name>
</gene>
<protein>
    <recommendedName>
        <fullName evidence="4">Methyltransferase</fullName>
        <ecNumber evidence="4">2.1.1.-</ecNumber>
    </recommendedName>
</protein>
<dbReference type="InterPro" id="IPR002052">
    <property type="entry name" value="DNA_methylase_N6_adenine_CS"/>
</dbReference>
<dbReference type="PROSITE" id="PS00092">
    <property type="entry name" value="N6_MTASE"/>
    <property type="match status" value="1"/>
</dbReference>
<dbReference type="Pfam" id="PF01555">
    <property type="entry name" value="N6_N4_Mtase"/>
    <property type="match status" value="1"/>
</dbReference>
<keyword evidence="8" id="KW-1185">Reference proteome</keyword>
<keyword evidence="3" id="KW-0808">Transferase</keyword>
<comment type="similarity">
    <text evidence="1 4">Belongs to the N(4)/N(6)-methyltransferase family.</text>
</comment>
<evidence type="ECO:0000256" key="5">
    <source>
        <dbReference type="SAM" id="MobiDB-lite"/>
    </source>
</evidence>
<sequence>MTLHHGDCLDVLRALPDASVDAVVTDPPYGLGNTTPAQVADTVIRWVNGERDYLPGGAGFMGKAWDAFVPPVAVWDECLRVLKPGGHVLAFAGSRTHDLMTLGLRLAGFDIRDSFAWLYGSGFPKSLDVSKAIDKGTGANRLRQLECTAWMKSTGITAAQINAATSSFMGSHYLTDRMQAAIPTADMFDLLRPLLPEVPEAIERLVAERTGIEWTDYVNRPVLRQVKRTGKEPGTYGAFVGDNIETAAATTQSAHWQGWGTALKPAYEPIVMARKPIAGTVAANVLAHGTGALNIDGCRVGGGVLRPARKATGRTGEVFGSGLEGSRAIEDTTAGRWPANVVLDESQAEVLDEQSGEGQSRIGKPRGADSGDGWGMTATGAECDDQGGASRFFYVAKADASERVRVDGVAHPTVKPISVMRWLVRLVTPEGGTVLEPFAGSGTTAEACILEGFKCIAIEREADYLPLIKQRIHRRRDPVAAVRGTGDDGGLFDLLGGDVA</sequence>
<evidence type="ECO:0000256" key="2">
    <source>
        <dbReference type="ARBA" id="ARBA00022603"/>
    </source>
</evidence>
<dbReference type="RefSeq" id="WP_349804660.1">
    <property type="nucleotide sequence ID" value="NZ_JBEGDP010000010.1"/>
</dbReference>
<accession>A0ABV1NZ01</accession>
<evidence type="ECO:0000313" key="7">
    <source>
        <dbReference type="EMBL" id="MEQ7847742.1"/>
    </source>
</evidence>
<dbReference type="Proteomes" id="UP001482520">
    <property type="component" value="Unassembled WGS sequence"/>
</dbReference>
<dbReference type="InterPro" id="IPR029063">
    <property type="entry name" value="SAM-dependent_MTases_sf"/>
</dbReference>
<feature type="region of interest" description="Disordered" evidence="5">
    <location>
        <begin position="351"/>
        <end position="378"/>
    </location>
</feature>
<dbReference type="Gene3D" id="3.40.50.150">
    <property type="entry name" value="Vaccinia Virus protein VP39"/>
    <property type="match status" value="2"/>
</dbReference>
<proteinExistence type="inferred from homology"/>
<comment type="caution">
    <text evidence="7">The sequence shown here is derived from an EMBL/GenBank/DDBJ whole genome shotgun (WGS) entry which is preliminary data.</text>
</comment>
<dbReference type="EMBL" id="JBEGDP010000010">
    <property type="protein sequence ID" value="MEQ7847742.1"/>
    <property type="molecule type" value="Genomic_DNA"/>
</dbReference>
<evidence type="ECO:0000256" key="1">
    <source>
        <dbReference type="ARBA" id="ARBA00006594"/>
    </source>
</evidence>
<evidence type="ECO:0000256" key="4">
    <source>
        <dbReference type="RuleBase" id="RU362026"/>
    </source>
</evidence>
<dbReference type="GO" id="GO:0008168">
    <property type="term" value="F:methyltransferase activity"/>
    <property type="evidence" value="ECO:0007669"/>
    <property type="project" value="UniProtKB-KW"/>
</dbReference>
<organism evidence="7 8">
    <name type="scientific">Nocardioides kribbensis</name>
    <dbReference type="NCBI Taxonomy" id="305517"/>
    <lineage>
        <taxon>Bacteria</taxon>
        <taxon>Bacillati</taxon>
        <taxon>Actinomycetota</taxon>
        <taxon>Actinomycetes</taxon>
        <taxon>Propionibacteriales</taxon>
        <taxon>Nocardioidaceae</taxon>
        <taxon>Nocardioides</taxon>
    </lineage>
</organism>
<dbReference type="GO" id="GO:0032259">
    <property type="term" value="P:methylation"/>
    <property type="evidence" value="ECO:0007669"/>
    <property type="project" value="UniProtKB-KW"/>
</dbReference>
<name>A0ABV1NZ01_9ACTN</name>
<dbReference type="InterPro" id="IPR002941">
    <property type="entry name" value="DNA_methylase_N4/N6"/>
</dbReference>
<dbReference type="InterPro" id="IPR001091">
    <property type="entry name" value="RM_Methyltransferase"/>
</dbReference>
<evidence type="ECO:0000313" key="8">
    <source>
        <dbReference type="Proteomes" id="UP001482520"/>
    </source>
</evidence>
<dbReference type="EC" id="2.1.1.-" evidence="4"/>
<feature type="domain" description="DNA methylase N-4/N-6" evidence="6">
    <location>
        <begin position="358"/>
        <end position="469"/>
    </location>
</feature>
<dbReference type="SUPFAM" id="SSF53335">
    <property type="entry name" value="S-adenosyl-L-methionine-dependent methyltransferases"/>
    <property type="match status" value="2"/>
</dbReference>
<evidence type="ECO:0000256" key="3">
    <source>
        <dbReference type="ARBA" id="ARBA00022679"/>
    </source>
</evidence>